<name>A0A160PQB2_9CORY</name>
<sequence length="54" mass="6069">MTSPKPHDPRTANFVDPEEITSKVNDILSRHADTLRDEASNLEEAHRILNDALS</sequence>
<evidence type="ECO:0000313" key="3">
    <source>
        <dbReference type="Proteomes" id="UP000218244"/>
    </source>
</evidence>
<keyword evidence="1" id="KW-0175">Coiled coil</keyword>
<organism evidence="2 3">
    <name type="scientific">Corynebacterium suranareeae</name>
    <dbReference type="NCBI Taxonomy" id="2506452"/>
    <lineage>
        <taxon>Bacteria</taxon>
        <taxon>Bacillati</taxon>
        <taxon>Actinomycetota</taxon>
        <taxon>Actinomycetes</taxon>
        <taxon>Mycobacteriales</taxon>
        <taxon>Corynebacteriaceae</taxon>
        <taxon>Corynebacterium</taxon>
    </lineage>
</organism>
<dbReference type="AlphaFoldDB" id="A0A160PQB2"/>
<feature type="coiled-coil region" evidence="1">
    <location>
        <begin position="25"/>
        <end position="52"/>
    </location>
</feature>
<reference evidence="2 3" key="1">
    <citation type="submission" date="2016-02" db="EMBL/GenBank/DDBJ databases">
        <title>Corynebacterium glutamicum N24 whole genome sequencing project.</title>
        <authorList>
            <person name="Matsutani M."/>
            <person name="Nangtapong N."/>
            <person name="Yakushi T."/>
            <person name="Matsushita K."/>
        </authorList>
    </citation>
    <scope>NUCLEOTIDE SEQUENCE [LARGE SCALE GENOMIC DNA]</scope>
    <source>
        <strain evidence="2 3">N24</strain>
    </source>
</reference>
<gene>
    <name evidence="2" type="ORF">N24_1504</name>
</gene>
<dbReference type="EMBL" id="AP017369">
    <property type="protein sequence ID" value="BAU95766.1"/>
    <property type="molecule type" value="Genomic_DNA"/>
</dbReference>
<proteinExistence type="predicted"/>
<evidence type="ECO:0000256" key="1">
    <source>
        <dbReference type="SAM" id="Coils"/>
    </source>
</evidence>
<dbReference type="Proteomes" id="UP000218244">
    <property type="component" value="Chromosome"/>
</dbReference>
<protein>
    <submittedName>
        <fullName evidence="2">Uncharacterized protein</fullName>
    </submittedName>
</protein>
<evidence type="ECO:0000313" key="2">
    <source>
        <dbReference type="EMBL" id="BAU95766.1"/>
    </source>
</evidence>
<dbReference type="KEGG" id="csur:N24_1504"/>
<keyword evidence="3" id="KW-1185">Reference proteome</keyword>
<accession>A0A160PQB2</accession>
<dbReference type="RefSeq" id="WP_096455763.1">
    <property type="nucleotide sequence ID" value="NZ_AP017369.1"/>
</dbReference>